<organism evidence="1 2">
    <name type="scientific">Pristionchus fissidentatus</name>
    <dbReference type="NCBI Taxonomy" id="1538716"/>
    <lineage>
        <taxon>Eukaryota</taxon>
        <taxon>Metazoa</taxon>
        <taxon>Ecdysozoa</taxon>
        <taxon>Nematoda</taxon>
        <taxon>Chromadorea</taxon>
        <taxon>Rhabditida</taxon>
        <taxon>Rhabditina</taxon>
        <taxon>Diplogasteromorpha</taxon>
        <taxon>Diplogasteroidea</taxon>
        <taxon>Neodiplogasteridae</taxon>
        <taxon>Pristionchus</taxon>
    </lineage>
</organism>
<comment type="caution">
    <text evidence="1">The sequence shown here is derived from an EMBL/GenBank/DDBJ whole genome shotgun (WGS) entry which is preliminary data.</text>
</comment>
<accession>A0AAV5WEI1</accession>
<feature type="non-terminal residue" evidence="1">
    <location>
        <position position="1"/>
    </location>
</feature>
<proteinExistence type="predicted"/>
<name>A0AAV5WEI1_9BILA</name>
<keyword evidence="2" id="KW-1185">Reference proteome</keyword>
<evidence type="ECO:0000313" key="1">
    <source>
        <dbReference type="EMBL" id="GMT29898.1"/>
    </source>
</evidence>
<dbReference type="Proteomes" id="UP001432322">
    <property type="component" value="Unassembled WGS sequence"/>
</dbReference>
<evidence type="ECO:0000313" key="2">
    <source>
        <dbReference type="Proteomes" id="UP001432322"/>
    </source>
</evidence>
<protein>
    <recommendedName>
        <fullName evidence="3">Ribosomal protein</fullName>
    </recommendedName>
</protein>
<dbReference type="EMBL" id="BTSY01000005">
    <property type="protein sequence ID" value="GMT29898.1"/>
    <property type="molecule type" value="Genomic_DNA"/>
</dbReference>
<dbReference type="AlphaFoldDB" id="A0AAV5WEI1"/>
<evidence type="ECO:0008006" key="3">
    <source>
        <dbReference type="Google" id="ProtNLM"/>
    </source>
</evidence>
<gene>
    <name evidence="1" type="ORF">PFISCL1PPCAC_21195</name>
</gene>
<sequence>RSILYSTICPNSSLMRLFARSFLTRRMSKFSRCVKKSQPPDFSLCGRIYWIANSMDSQFPFLNLSLRISSICFHQKRENKYLHRAVANHRPITGKKSPRMKYEIWCEFEHEKYIVRMPRIYSGRPWESTKFVQGENGLWK</sequence>
<reference evidence="1" key="1">
    <citation type="submission" date="2023-10" db="EMBL/GenBank/DDBJ databases">
        <title>Genome assembly of Pristionchus species.</title>
        <authorList>
            <person name="Yoshida K."/>
            <person name="Sommer R.J."/>
        </authorList>
    </citation>
    <scope>NUCLEOTIDE SEQUENCE</scope>
    <source>
        <strain evidence="1">RS5133</strain>
    </source>
</reference>